<dbReference type="EMBL" id="CAJVPK010001235">
    <property type="protein sequence ID" value="CAG8577958.1"/>
    <property type="molecule type" value="Genomic_DNA"/>
</dbReference>
<organism evidence="2 3">
    <name type="scientific">Diversispora eburnea</name>
    <dbReference type="NCBI Taxonomy" id="1213867"/>
    <lineage>
        <taxon>Eukaryota</taxon>
        <taxon>Fungi</taxon>
        <taxon>Fungi incertae sedis</taxon>
        <taxon>Mucoromycota</taxon>
        <taxon>Glomeromycotina</taxon>
        <taxon>Glomeromycetes</taxon>
        <taxon>Diversisporales</taxon>
        <taxon>Diversisporaceae</taxon>
        <taxon>Diversispora</taxon>
    </lineage>
</organism>
<dbReference type="Pfam" id="PF00043">
    <property type="entry name" value="GST_C"/>
    <property type="match status" value="1"/>
</dbReference>
<dbReference type="OrthoDB" id="422574at2759"/>
<proteinExistence type="predicted"/>
<dbReference type="PANTHER" id="PTHR44051">
    <property type="entry name" value="GLUTATHIONE S-TRANSFERASE-RELATED"/>
    <property type="match status" value="1"/>
</dbReference>
<dbReference type="PROSITE" id="PS50405">
    <property type="entry name" value="GST_CTER"/>
    <property type="match status" value="1"/>
</dbReference>
<name>A0A9N9BSA0_9GLOM</name>
<comment type="caution">
    <text evidence="2">The sequence shown here is derived from an EMBL/GenBank/DDBJ whole genome shotgun (WGS) entry which is preliminary data.</text>
</comment>
<feature type="domain" description="GST C-terminal" evidence="1">
    <location>
        <begin position="45"/>
        <end position="131"/>
    </location>
</feature>
<dbReference type="AlphaFoldDB" id="A0A9N9BSA0"/>
<sequence length="131" mass="15454">MNIKKGETRTEEFLNDISLNGKLPVLIIPKDYRKRTPLFPSSSSNPIHNAKIMQWLFWEQFSLIPNILPLRWWVTYLNLGDDPKYLDQIVEKQKLGYEALNLMETHLKDKEFFVDDKFTIADIALYANTHI</sequence>
<accession>A0A9N9BSA0</accession>
<dbReference type="SUPFAM" id="SSF47616">
    <property type="entry name" value="GST C-terminal domain-like"/>
    <property type="match status" value="1"/>
</dbReference>
<dbReference type="InterPro" id="IPR010987">
    <property type="entry name" value="Glutathione-S-Trfase_C-like"/>
</dbReference>
<reference evidence="2" key="1">
    <citation type="submission" date="2021-06" db="EMBL/GenBank/DDBJ databases">
        <authorList>
            <person name="Kallberg Y."/>
            <person name="Tangrot J."/>
            <person name="Rosling A."/>
        </authorList>
    </citation>
    <scope>NUCLEOTIDE SEQUENCE</scope>
    <source>
        <strain evidence="2">AZ414A</strain>
    </source>
</reference>
<evidence type="ECO:0000313" key="2">
    <source>
        <dbReference type="EMBL" id="CAG8577958.1"/>
    </source>
</evidence>
<feature type="non-terminal residue" evidence="2">
    <location>
        <position position="1"/>
    </location>
</feature>
<protein>
    <submittedName>
        <fullName evidence="2">9055_t:CDS:1</fullName>
    </submittedName>
</protein>
<dbReference type="Proteomes" id="UP000789706">
    <property type="component" value="Unassembled WGS sequence"/>
</dbReference>
<dbReference type="Gene3D" id="1.20.1050.10">
    <property type="match status" value="1"/>
</dbReference>
<dbReference type="InterPro" id="IPR004046">
    <property type="entry name" value="GST_C"/>
</dbReference>
<evidence type="ECO:0000313" key="3">
    <source>
        <dbReference type="Proteomes" id="UP000789706"/>
    </source>
</evidence>
<evidence type="ECO:0000259" key="1">
    <source>
        <dbReference type="PROSITE" id="PS50405"/>
    </source>
</evidence>
<keyword evidence="3" id="KW-1185">Reference proteome</keyword>
<dbReference type="PANTHER" id="PTHR44051:SF2">
    <property type="entry name" value="HYPOTHETICAL GLUTATHIONE S-TRANSFERASE LIKE PROTEIN"/>
    <property type="match status" value="1"/>
</dbReference>
<dbReference type="InterPro" id="IPR036282">
    <property type="entry name" value="Glutathione-S-Trfase_C_sf"/>
</dbReference>
<gene>
    <name evidence="2" type="ORF">DEBURN_LOCUS8425</name>
</gene>